<dbReference type="InterPro" id="IPR000209">
    <property type="entry name" value="Peptidase_S8/S53_dom"/>
</dbReference>
<dbReference type="OrthoDB" id="9765693at2"/>
<proteinExistence type="inferred from homology"/>
<dbReference type="PROSITE" id="PS00138">
    <property type="entry name" value="SUBTILASE_SER"/>
    <property type="match status" value="1"/>
</dbReference>
<dbReference type="InterPro" id="IPR015500">
    <property type="entry name" value="Peptidase_S8_subtilisin-rel"/>
</dbReference>
<dbReference type="RefSeq" id="WP_012469777.1">
    <property type="nucleotide sequence ID" value="NC_010814.1"/>
</dbReference>
<evidence type="ECO:0000256" key="2">
    <source>
        <dbReference type="ARBA" id="ARBA00011073"/>
    </source>
</evidence>
<evidence type="ECO:0000256" key="7">
    <source>
        <dbReference type="ARBA" id="ARBA00022801"/>
    </source>
</evidence>
<dbReference type="Pfam" id="PF00082">
    <property type="entry name" value="Peptidase_S8"/>
    <property type="match status" value="1"/>
</dbReference>
<dbReference type="InterPro" id="IPR023827">
    <property type="entry name" value="Peptidase_S8_Asp-AS"/>
</dbReference>
<dbReference type="eggNOG" id="COG1075">
    <property type="taxonomic scope" value="Bacteria"/>
</dbReference>
<comment type="similarity">
    <text evidence="2 10 11">Belongs to the peptidase S8 family.</text>
</comment>
<feature type="active site" description="Charge relay system" evidence="9 10">
    <location>
        <position position="206"/>
    </location>
</feature>
<dbReference type="InterPro" id="IPR023828">
    <property type="entry name" value="Peptidase_S8_Ser-AS"/>
</dbReference>
<accession>B3EAJ9</accession>
<dbReference type="PROSITE" id="PS51892">
    <property type="entry name" value="SUBTILASE"/>
    <property type="match status" value="1"/>
</dbReference>
<dbReference type="Pfam" id="PF02225">
    <property type="entry name" value="PA"/>
    <property type="match status" value="1"/>
</dbReference>
<dbReference type="eggNOG" id="COG3055">
    <property type="taxonomic scope" value="Bacteria"/>
</dbReference>
<evidence type="ECO:0000256" key="5">
    <source>
        <dbReference type="ARBA" id="ARBA00022670"/>
    </source>
</evidence>
<dbReference type="PANTHER" id="PTHR43806">
    <property type="entry name" value="PEPTIDASE S8"/>
    <property type="match status" value="1"/>
</dbReference>
<dbReference type="PROSITE" id="PS00137">
    <property type="entry name" value="SUBTILASE_HIS"/>
    <property type="match status" value="1"/>
</dbReference>
<reference evidence="16 17" key="1">
    <citation type="submission" date="2008-05" db="EMBL/GenBank/DDBJ databases">
        <title>Complete sequence of chromosome of Geobacter lovleyi SZ.</title>
        <authorList>
            <consortium name="US DOE Joint Genome Institute"/>
            <person name="Lucas S."/>
            <person name="Copeland A."/>
            <person name="Lapidus A."/>
            <person name="Glavina del Rio T."/>
            <person name="Dalin E."/>
            <person name="Tice H."/>
            <person name="Bruce D."/>
            <person name="Goodwin L."/>
            <person name="Pitluck S."/>
            <person name="Chertkov O."/>
            <person name="Meincke L."/>
            <person name="Brettin T."/>
            <person name="Detter J.C."/>
            <person name="Han C."/>
            <person name="Tapia R."/>
            <person name="Kuske C.R."/>
            <person name="Schmutz J."/>
            <person name="Larimer F."/>
            <person name="Land M."/>
            <person name="Hauser L."/>
            <person name="Kyrpides N."/>
            <person name="Mikhailova N."/>
            <person name="Sung Y."/>
            <person name="Fletcher K.E."/>
            <person name="Ritalahti K.M."/>
            <person name="Loeffler F.E."/>
            <person name="Richardson P."/>
        </authorList>
    </citation>
    <scope>NUCLEOTIDE SEQUENCE [LARGE SCALE GENOMIC DNA]</scope>
    <source>
        <strain evidence="17">ATCC BAA-1151 / DSM 17278 / SZ</strain>
    </source>
</reference>
<feature type="domain" description="PA" evidence="14">
    <location>
        <begin position="448"/>
        <end position="532"/>
    </location>
</feature>
<dbReference type="InterPro" id="IPR050131">
    <property type="entry name" value="Peptidase_S8_subtilisin-like"/>
</dbReference>
<dbReference type="Gene3D" id="3.40.50.200">
    <property type="entry name" value="Peptidase S8/S53 domain"/>
    <property type="match status" value="1"/>
</dbReference>
<protein>
    <submittedName>
        <fullName evidence="16">Peptidase S8 and S53 subtilisin kexin sedolisin</fullName>
    </submittedName>
</protein>
<feature type="domain" description="Peptidase S8/S53" evidence="13">
    <location>
        <begin position="197"/>
        <end position="665"/>
    </location>
</feature>
<dbReference type="eggNOG" id="COG1404">
    <property type="taxonomic scope" value="Bacteria"/>
</dbReference>
<dbReference type="CDD" id="cd07474">
    <property type="entry name" value="Peptidases_S8_subtilisin_Vpr-like"/>
    <property type="match status" value="1"/>
</dbReference>
<sequence length="1323" mass="135923">MKNCIARLLQPLLLAVALLTTGAAFTASMAAGAPLSPRLHAVTQTAAAASSGNKTVQAIPPSLAEVRGYYSRQGTVSGPVGVVVELEDAPAALVYAQTAKTLGPAQGRKHLDGILQKQNTVMSTLKSQGVNAAEMFRAQKAYNGIWMKVEMKDLHTLAGLPGVKAIHPIIPKVLHHTTSVPLISALQVWGGLGSYQGTGIRIGIIDTGIDYTHAHFGGGTFPNSKVKGGWDFVGDAYNGSNTPVPDNNPMDCYGHGSHVAGSAAGFGVKTDGTTYVESGADTYAGLKDLSAADYTSKFRIAPGVAPKADLYALRVFGCTGSTNVTEQAIEWAMDPNGDGDTSDHLDVINMSLGSAFGSEYDTSAVAANNAALAGVIVVASAGNDGDINYITGSPAVASYAVSVANSVDSGAIGSAFEVTATTAPSATMPVGLYSGVEAAFGPQTFSQTGDLVYASPAIGCSTITNNVSGKIALIDRGTCSFATKVKFAQDAGALGVLIVNNVSSFPFAMSDDGTGASITIPSMMTYQAIGTNLKADLGTGTVTVLLTSAHRNSLVMQDSSIEDTVSSSSSRGLARLGSRLKPDIAAPGDTIFSVKTGSGNQGTSMSGTSMASPHVAGMMALLKQIHPTWSVTELKALAMNTAANDLFTGTNKTGNKYTPSRIGAGRVSTVNAAASQVIAYNTTNPEQVSVAFGVVEVLAGSQSSFTKNITINNKGTEAASYNISFDSRYQTNSGLTFTVLNANGSPLSNPVTVPAGSALAIKVQATVNASLLTKALDPTLVTGERQRFSEGGGYVTLTSTGSAPALRVPVHIAARPASAMSVLQPGIYLPSATTGTSQLTPTGTEVYTSDDRSIITLLELKESMPNTVSSTSPASAAALQYIGAASNYPATAFGSAAMYFGISTYGIWDTPSSVEFDIYIDTNEDGIDDYVVYNSYFTGTDTMISVVANLSTASATAYYYLNGLSGSINTNLFNNNVMTLMAPLSSIGLVEGSNTKFNFRVVSFSHDAVDAVSTSPVMSYDVASQSFTPQGGAIWYDTADSPFSFNYDKSAIAANGSKGLLLLHHHNAVNTAQIVLMPTYAVTYSANGATSGTVPAPQIKYHGIDLTLATNSGSLTKNGYTFTGWNTAADASGTAYPAAGTYSTDATVTLNAVWTPTLSVTVSGTGYGTVTSSPSGISCIKSGNDPVTCDGLFSGTVNLSASPSSISTFGTWGNACSGTGGCSLSMTESKTVTAAFNLAPKAMIASTGYSSFAEAYAAAATDSTTTIMLLEDILPVSTVINKPLKLTGGYLATFVRSVSGSTTLQGTLSIGSGSLVVDRIVVK</sequence>
<gene>
    <name evidence="16" type="ordered locus">Glov_1721</name>
</gene>
<evidence type="ECO:0000256" key="12">
    <source>
        <dbReference type="SAM" id="SignalP"/>
    </source>
</evidence>
<keyword evidence="7 10" id="KW-0378">Hydrolase</keyword>
<feature type="active site" description="Charge relay system" evidence="9 10">
    <location>
        <position position="255"/>
    </location>
</feature>
<feature type="signal peptide" evidence="12">
    <location>
        <begin position="1"/>
        <end position="26"/>
    </location>
</feature>
<dbReference type="Gene3D" id="3.50.30.30">
    <property type="match status" value="1"/>
</dbReference>
<dbReference type="PRINTS" id="PR00723">
    <property type="entry name" value="SUBTILISIN"/>
</dbReference>
<dbReference type="KEGG" id="glo:Glov_1721"/>
<dbReference type="InterPro" id="IPR022398">
    <property type="entry name" value="Peptidase_S8_His-AS"/>
</dbReference>
<feature type="chain" id="PRO_5002787703" evidence="12">
    <location>
        <begin position="27"/>
        <end position="1323"/>
    </location>
</feature>
<dbReference type="SUPFAM" id="SSF52025">
    <property type="entry name" value="PA domain"/>
    <property type="match status" value="1"/>
</dbReference>
<keyword evidence="17" id="KW-1185">Reference proteome</keyword>
<evidence type="ECO:0000256" key="8">
    <source>
        <dbReference type="ARBA" id="ARBA00022825"/>
    </source>
</evidence>
<evidence type="ECO:0000259" key="15">
    <source>
        <dbReference type="Pfam" id="PF06280"/>
    </source>
</evidence>
<evidence type="ECO:0000256" key="1">
    <source>
        <dbReference type="ARBA" id="ARBA00004196"/>
    </source>
</evidence>
<evidence type="ECO:0000313" key="16">
    <source>
        <dbReference type="EMBL" id="ACD95437.1"/>
    </source>
</evidence>
<dbReference type="GO" id="GO:0006508">
    <property type="term" value="P:proteolysis"/>
    <property type="evidence" value="ECO:0007669"/>
    <property type="project" value="UniProtKB-KW"/>
</dbReference>
<dbReference type="Pfam" id="PF09479">
    <property type="entry name" value="Flg_new"/>
    <property type="match status" value="1"/>
</dbReference>
<dbReference type="SUPFAM" id="SSF52743">
    <property type="entry name" value="Subtilisin-like"/>
    <property type="match status" value="1"/>
</dbReference>
<evidence type="ECO:0000259" key="14">
    <source>
        <dbReference type="Pfam" id="PF02225"/>
    </source>
</evidence>
<dbReference type="GO" id="GO:0004252">
    <property type="term" value="F:serine-type endopeptidase activity"/>
    <property type="evidence" value="ECO:0007669"/>
    <property type="project" value="UniProtKB-UniRule"/>
</dbReference>
<dbReference type="HOGENOM" id="CLU_005356_0_0_7"/>
<dbReference type="EMBL" id="CP001089">
    <property type="protein sequence ID" value="ACD95437.1"/>
    <property type="molecule type" value="Genomic_DNA"/>
</dbReference>
<dbReference type="InterPro" id="IPR046450">
    <property type="entry name" value="PA_dom_sf"/>
</dbReference>
<keyword evidence="3" id="KW-0134">Cell wall</keyword>
<name>B3EAJ9_TRIL1</name>
<feature type="active site" description="Charge relay system" evidence="9 10">
    <location>
        <position position="609"/>
    </location>
</feature>
<feature type="domain" description="C5a peptidase/Subtilisin-like protease SBT2-like Fn3-like" evidence="15">
    <location>
        <begin position="704"/>
        <end position="810"/>
    </location>
</feature>
<evidence type="ECO:0000256" key="10">
    <source>
        <dbReference type="PROSITE-ProRule" id="PRU01240"/>
    </source>
</evidence>
<dbReference type="GO" id="GO:0030313">
    <property type="term" value="C:cell envelope"/>
    <property type="evidence" value="ECO:0007669"/>
    <property type="project" value="UniProtKB-SubCell"/>
</dbReference>
<evidence type="ECO:0000256" key="3">
    <source>
        <dbReference type="ARBA" id="ARBA00022512"/>
    </source>
</evidence>
<dbReference type="CDD" id="cd04818">
    <property type="entry name" value="PA_subtilisin_1"/>
    <property type="match status" value="1"/>
</dbReference>
<evidence type="ECO:0000259" key="13">
    <source>
        <dbReference type="Pfam" id="PF00082"/>
    </source>
</evidence>
<dbReference type="PROSITE" id="PS00136">
    <property type="entry name" value="SUBTILASE_ASP"/>
    <property type="match status" value="1"/>
</dbReference>
<evidence type="ECO:0000256" key="4">
    <source>
        <dbReference type="ARBA" id="ARBA00022525"/>
    </source>
</evidence>
<dbReference type="Pfam" id="PF06280">
    <property type="entry name" value="fn3_5"/>
    <property type="match status" value="1"/>
</dbReference>
<keyword evidence="5 10" id="KW-0645">Protease</keyword>
<dbReference type="STRING" id="398767.Glov_1721"/>
<evidence type="ECO:0000313" key="17">
    <source>
        <dbReference type="Proteomes" id="UP000002420"/>
    </source>
</evidence>
<keyword evidence="6 12" id="KW-0732">Signal</keyword>
<dbReference type="Proteomes" id="UP000002420">
    <property type="component" value="Chromosome"/>
</dbReference>
<evidence type="ECO:0000256" key="6">
    <source>
        <dbReference type="ARBA" id="ARBA00022729"/>
    </source>
</evidence>
<dbReference type="Gene3D" id="2.60.40.4270">
    <property type="entry name" value="Listeria-Bacteroides repeat domain"/>
    <property type="match status" value="1"/>
</dbReference>
<dbReference type="InterPro" id="IPR042229">
    <property type="entry name" value="Listeria/Bacterioides_rpt_sf"/>
</dbReference>
<dbReference type="InterPro" id="IPR036852">
    <property type="entry name" value="Peptidase_S8/S53_dom_sf"/>
</dbReference>
<keyword evidence="8 10" id="KW-0720">Serine protease</keyword>
<dbReference type="GO" id="GO:0016020">
    <property type="term" value="C:membrane"/>
    <property type="evidence" value="ECO:0007669"/>
    <property type="project" value="InterPro"/>
</dbReference>
<evidence type="ECO:0000256" key="9">
    <source>
        <dbReference type="PIRSR" id="PIRSR615500-1"/>
    </source>
</evidence>
<dbReference type="InterPro" id="IPR003137">
    <property type="entry name" value="PA_domain"/>
</dbReference>
<keyword evidence="4" id="KW-0964">Secreted</keyword>
<dbReference type="InterPro" id="IPR010435">
    <property type="entry name" value="C5a/SBT2-like_Fn3"/>
</dbReference>
<dbReference type="InterPro" id="IPR034213">
    <property type="entry name" value="S8_Vpr-like"/>
</dbReference>
<organism evidence="16 17">
    <name type="scientific">Trichlorobacter lovleyi (strain ATCC BAA-1151 / DSM 17278 / SZ)</name>
    <name type="common">Geobacter lovleyi</name>
    <dbReference type="NCBI Taxonomy" id="398767"/>
    <lineage>
        <taxon>Bacteria</taxon>
        <taxon>Pseudomonadati</taxon>
        <taxon>Thermodesulfobacteriota</taxon>
        <taxon>Desulfuromonadia</taxon>
        <taxon>Geobacterales</taxon>
        <taxon>Geobacteraceae</taxon>
        <taxon>Trichlorobacter</taxon>
    </lineage>
</organism>
<dbReference type="InterPro" id="IPR013378">
    <property type="entry name" value="InlB-like_B-rpt"/>
</dbReference>
<evidence type="ECO:0000256" key="11">
    <source>
        <dbReference type="RuleBase" id="RU003355"/>
    </source>
</evidence>
<comment type="subcellular location">
    <subcellularLocation>
        <location evidence="1">Cell envelope</location>
    </subcellularLocation>
</comment>
<dbReference type="PANTHER" id="PTHR43806:SF11">
    <property type="entry name" value="CEREVISIN-RELATED"/>
    <property type="match status" value="1"/>
</dbReference>